<feature type="binding site" evidence="4">
    <location>
        <position position="65"/>
    </location>
    <ligand>
        <name>substrate</name>
    </ligand>
</feature>
<dbReference type="Proteomes" id="UP000197174">
    <property type="component" value="Unassembled WGS sequence"/>
</dbReference>
<evidence type="ECO:0000256" key="2">
    <source>
        <dbReference type="ARBA" id="ARBA00022723"/>
    </source>
</evidence>
<dbReference type="GO" id="GO:0000287">
    <property type="term" value="F:magnesium ion binding"/>
    <property type="evidence" value="ECO:0007669"/>
    <property type="project" value="TreeGrafter"/>
</dbReference>
<evidence type="ECO:0000259" key="6">
    <source>
        <dbReference type="Pfam" id="PF03328"/>
    </source>
</evidence>
<dbReference type="RefSeq" id="WP_088643364.1">
    <property type="nucleotide sequence ID" value="NZ_MZMV01000011.1"/>
</dbReference>
<dbReference type="InterPro" id="IPR011206">
    <property type="entry name" value="Citrate_lyase_beta/mcl1/mcl2"/>
</dbReference>
<evidence type="ECO:0000256" key="4">
    <source>
        <dbReference type="PIRSR" id="PIRSR015582-1"/>
    </source>
</evidence>
<sequence length="281" mass="28932">MVSRSWLYVPGHSPRMLNKAAGVGADAIIADLEDAVPVAQRPTARSVVADWLDSGATGDADAWVRVSPDALEEDLRAAVRPGLTGLVVAKVDGPSLLSRLDALLTDLESERGLPVGHIAVSPRLESARGLRQIDAVAAAPRVLLLGLGEADLTADLGLRAGPDELELLPARFEAVVASAAAGLAAPVGPATVNYRDTDKLRAGTEALRRLGFSGRTAIHPAQVPVINEVFTPTAEEVAEAERVIAAYAGGGGGAAAVDGTGTMVDEAVARSARAVLARARR</sequence>
<keyword evidence="8" id="KW-1185">Reference proteome</keyword>
<keyword evidence="3 5" id="KW-0460">Magnesium</keyword>
<comment type="cofactor">
    <cofactor evidence="1">
        <name>Mg(2+)</name>
        <dbReference type="ChEBI" id="CHEBI:18420"/>
    </cofactor>
</comment>
<keyword evidence="2 5" id="KW-0479">Metal-binding</keyword>
<dbReference type="EMBL" id="MZMV01000011">
    <property type="protein sequence ID" value="OWV09553.1"/>
    <property type="molecule type" value="Genomic_DNA"/>
</dbReference>
<feature type="binding site" evidence="5">
    <location>
        <position position="151"/>
    </location>
    <ligand>
        <name>Mg(2+)</name>
        <dbReference type="ChEBI" id="CHEBI:18420"/>
    </ligand>
</feature>
<dbReference type="SUPFAM" id="SSF51621">
    <property type="entry name" value="Phosphoenolpyruvate/pyruvate domain"/>
    <property type="match status" value="1"/>
</dbReference>
<evidence type="ECO:0000256" key="5">
    <source>
        <dbReference type="PIRSR" id="PIRSR015582-2"/>
    </source>
</evidence>
<feature type="binding site" evidence="5">
    <location>
        <position position="125"/>
    </location>
    <ligand>
        <name>Mg(2+)</name>
        <dbReference type="ChEBI" id="CHEBI:18420"/>
    </ligand>
</feature>
<gene>
    <name evidence="7" type="ORF">B5D80_09160</name>
</gene>
<feature type="binding site" evidence="4">
    <location>
        <position position="125"/>
    </location>
    <ligand>
        <name>substrate</name>
    </ligand>
</feature>
<dbReference type="OrthoDB" id="5172636at2"/>
<accession>A0A246RPM8</accession>
<evidence type="ECO:0000256" key="3">
    <source>
        <dbReference type="ARBA" id="ARBA00022842"/>
    </source>
</evidence>
<feature type="domain" description="HpcH/HpaI aldolase/citrate lyase" evidence="6">
    <location>
        <begin position="4"/>
        <end position="220"/>
    </location>
</feature>
<dbReference type="GO" id="GO:0006107">
    <property type="term" value="P:oxaloacetate metabolic process"/>
    <property type="evidence" value="ECO:0007669"/>
    <property type="project" value="TreeGrafter"/>
</dbReference>
<dbReference type="PIRSF" id="PIRSF015582">
    <property type="entry name" value="Cit_lyase_B"/>
    <property type="match status" value="1"/>
</dbReference>
<comment type="caution">
    <text evidence="7">The sequence shown here is derived from an EMBL/GenBank/DDBJ whole genome shotgun (WGS) entry which is preliminary data.</text>
</comment>
<dbReference type="GO" id="GO:0003824">
    <property type="term" value="F:catalytic activity"/>
    <property type="evidence" value="ECO:0007669"/>
    <property type="project" value="InterPro"/>
</dbReference>
<dbReference type="PANTHER" id="PTHR32308:SF10">
    <property type="entry name" value="CITRATE LYASE SUBUNIT BETA"/>
    <property type="match status" value="1"/>
</dbReference>
<evidence type="ECO:0000313" key="8">
    <source>
        <dbReference type="Proteomes" id="UP000197174"/>
    </source>
</evidence>
<dbReference type="InterPro" id="IPR040442">
    <property type="entry name" value="Pyrv_kinase-like_dom_sf"/>
</dbReference>
<dbReference type="InterPro" id="IPR015813">
    <property type="entry name" value="Pyrv/PenolPyrv_kinase-like_dom"/>
</dbReference>
<reference evidence="7 8" key="1">
    <citation type="submission" date="2017-03" db="EMBL/GenBank/DDBJ databases">
        <title>Whole genome sequence of Micromonospora wenchangensis, isolated from mangrove soil.</title>
        <authorList>
            <person name="Yang H."/>
        </authorList>
    </citation>
    <scope>NUCLEOTIDE SEQUENCE [LARGE SCALE GENOMIC DNA]</scope>
    <source>
        <strain evidence="7 8">CCTCC AA 2012002</strain>
    </source>
</reference>
<proteinExistence type="predicted"/>
<dbReference type="AlphaFoldDB" id="A0A246RPM8"/>
<dbReference type="PANTHER" id="PTHR32308">
    <property type="entry name" value="LYASE BETA SUBUNIT, PUTATIVE (AFU_ORTHOLOGUE AFUA_4G13030)-RELATED"/>
    <property type="match status" value="1"/>
</dbReference>
<organism evidence="7 8">
    <name type="scientific">Micromonospora wenchangensis</name>
    <dbReference type="NCBI Taxonomy" id="1185415"/>
    <lineage>
        <taxon>Bacteria</taxon>
        <taxon>Bacillati</taxon>
        <taxon>Actinomycetota</taxon>
        <taxon>Actinomycetes</taxon>
        <taxon>Micromonosporales</taxon>
        <taxon>Micromonosporaceae</taxon>
        <taxon>Micromonospora</taxon>
    </lineage>
</organism>
<dbReference type="Gene3D" id="3.20.20.60">
    <property type="entry name" value="Phosphoenolpyruvate-binding domains"/>
    <property type="match status" value="1"/>
</dbReference>
<evidence type="ECO:0000313" key="7">
    <source>
        <dbReference type="EMBL" id="OWV09553.1"/>
    </source>
</evidence>
<evidence type="ECO:0000256" key="1">
    <source>
        <dbReference type="ARBA" id="ARBA00001946"/>
    </source>
</evidence>
<protein>
    <recommendedName>
        <fullName evidence="6">HpcH/HpaI aldolase/citrate lyase domain-containing protein</fullName>
    </recommendedName>
</protein>
<dbReference type="Pfam" id="PF03328">
    <property type="entry name" value="HpcH_HpaI"/>
    <property type="match status" value="1"/>
</dbReference>
<name>A0A246RPM8_9ACTN</name>
<dbReference type="InterPro" id="IPR005000">
    <property type="entry name" value="Aldolase/citrate-lyase_domain"/>
</dbReference>